<evidence type="ECO:0000256" key="1">
    <source>
        <dbReference type="ARBA" id="ARBA00006484"/>
    </source>
</evidence>
<proteinExistence type="inferred from homology"/>
<dbReference type="Pfam" id="PF00106">
    <property type="entry name" value="adh_short"/>
    <property type="match status" value="1"/>
</dbReference>
<dbReference type="PANTHER" id="PTHR43669:SF14">
    <property type="entry name" value="OXIDOREDUCTASE"/>
    <property type="match status" value="1"/>
</dbReference>
<dbReference type="EMBL" id="MOMC01000043">
    <property type="protein sequence ID" value="ONH28014.1"/>
    <property type="molecule type" value="Genomic_DNA"/>
</dbReference>
<evidence type="ECO:0008006" key="5">
    <source>
        <dbReference type="Google" id="ProtNLM"/>
    </source>
</evidence>
<comment type="similarity">
    <text evidence="1">Belongs to the short-chain dehydrogenases/reductases (SDR) family.</text>
</comment>
<dbReference type="GO" id="GO:0019290">
    <property type="term" value="P:siderophore biosynthetic process"/>
    <property type="evidence" value="ECO:0007669"/>
    <property type="project" value="InterPro"/>
</dbReference>
<dbReference type="PANTHER" id="PTHR43669">
    <property type="entry name" value="5-KETO-D-GLUCONATE 5-REDUCTASE"/>
    <property type="match status" value="1"/>
</dbReference>
<evidence type="ECO:0000313" key="4">
    <source>
        <dbReference type="Proteomes" id="UP000188929"/>
    </source>
</evidence>
<evidence type="ECO:0000313" key="3">
    <source>
        <dbReference type="EMBL" id="ONH28014.1"/>
    </source>
</evidence>
<gene>
    <name evidence="3" type="ORF">BL253_20635</name>
</gene>
<accession>A0A1V2I7J2</accession>
<protein>
    <recommendedName>
        <fullName evidence="5">Short-chain dehydrogenase</fullName>
    </recommendedName>
</protein>
<dbReference type="InterPro" id="IPR002347">
    <property type="entry name" value="SDR_fam"/>
</dbReference>
<dbReference type="Gene3D" id="3.40.50.720">
    <property type="entry name" value="NAD(P)-binding Rossmann-like Domain"/>
    <property type="match status" value="1"/>
</dbReference>
<dbReference type="CDD" id="cd05233">
    <property type="entry name" value="SDR_c"/>
    <property type="match status" value="1"/>
</dbReference>
<reference evidence="4" key="1">
    <citation type="submission" date="2016-10" db="EMBL/GenBank/DDBJ databases">
        <title>Frankia sp. NRRL B-16386 Genome sequencing.</title>
        <authorList>
            <person name="Ghodhbane-Gtari F."/>
            <person name="Swanson E."/>
            <person name="Gueddou A."/>
            <person name="Hezbri K."/>
            <person name="Ktari K."/>
            <person name="Nouioui I."/>
            <person name="Morris K."/>
            <person name="Simpson S."/>
            <person name="Abebe-Akele F."/>
            <person name="Thomas K."/>
            <person name="Gtari M."/>
            <person name="Tisa L.S."/>
        </authorList>
    </citation>
    <scope>NUCLEOTIDE SEQUENCE [LARGE SCALE GENOMIC DNA]</scope>
    <source>
        <strain evidence="4">NRRL B-16386</strain>
    </source>
</reference>
<dbReference type="GO" id="GO:0008667">
    <property type="term" value="F:2,3-dihydro-2,3-dihydroxybenzoate dehydrogenase activity"/>
    <property type="evidence" value="ECO:0007669"/>
    <property type="project" value="InterPro"/>
</dbReference>
<dbReference type="RefSeq" id="WP_076818824.1">
    <property type="nucleotide sequence ID" value="NZ_MOMC01000043.1"/>
</dbReference>
<dbReference type="AlphaFoldDB" id="A0A1V2I7J2"/>
<dbReference type="SUPFAM" id="SSF51735">
    <property type="entry name" value="NAD(P)-binding Rossmann-fold domains"/>
    <property type="match status" value="1"/>
</dbReference>
<organism evidence="3 4">
    <name type="scientific">Pseudofrankia asymbiotica</name>
    <dbReference type="NCBI Taxonomy" id="1834516"/>
    <lineage>
        <taxon>Bacteria</taxon>
        <taxon>Bacillati</taxon>
        <taxon>Actinomycetota</taxon>
        <taxon>Actinomycetes</taxon>
        <taxon>Frankiales</taxon>
        <taxon>Frankiaceae</taxon>
        <taxon>Pseudofrankia</taxon>
    </lineage>
</organism>
<dbReference type="InterPro" id="IPR036291">
    <property type="entry name" value="NAD(P)-bd_dom_sf"/>
</dbReference>
<keyword evidence="4" id="KW-1185">Reference proteome</keyword>
<keyword evidence="2" id="KW-0560">Oxidoreductase</keyword>
<name>A0A1V2I7J2_9ACTN</name>
<sequence length="147" mass="14792">MDTTPGALTGRAVVVTGAGRGIGEACARHAAELGAAVVVNDVDADVAVRVAAGIVAAGGRALAQPGDVSDWTAAEALVARCVAEFGAMDGLLNNAGIMRLARPEELDEATLRRVVEVNLLGAAFRGARAARTMVTQGPTTSASLGKR</sequence>
<dbReference type="OrthoDB" id="3403528at2"/>
<dbReference type="InterPro" id="IPR003560">
    <property type="entry name" value="DHB_DH"/>
</dbReference>
<comment type="caution">
    <text evidence="3">The sequence shown here is derived from an EMBL/GenBank/DDBJ whole genome shotgun (WGS) entry which is preliminary data.</text>
</comment>
<dbReference type="STRING" id="1834516.BL253_20635"/>
<dbReference type="PRINTS" id="PR01397">
    <property type="entry name" value="DHBDHDRGNASE"/>
</dbReference>
<dbReference type="Proteomes" id="UP000188929">
    <property type="component" value="Unassembled WGS sequence"/>
</dbReference>
<evidence type="ECO:0000256" key="2">
    <source>
        <dbReference type="ARBA" id="ARBA00023002"/>
    </source>
</evidence>